<dbReference type="AlphaFoldDB" id="A0A917UYH6"/>
<dbReference type="Pfam" id="PF11392">
    <property type="entry name" value="AllH"/>
    <property type="match status" value="1"/>
</dbReference>
<proteinExistence type="predicted"/>
<reference evidence="2" key="2">
    <citation type="submission" date="2020-09" db="EMBL/GenBank/DDBJ databases">
        <authorList>
            <person name="Sun Q."/>
            <person name="Ohkuma M."/>
        </authorList>
    </citation>
    <scope>NUCLEOTIDE SEQUENCE</scope>
    <source>
        <strain evidence="2">JCM 12580</strain>
    </source>
</reference>
<feature type="transmembrane region" description="Helical" evidence="1">
    <location>
        <begin position="204"/>
        <end position="222"/>
    </location>
</feature>
<dbReference type="Proteomes" id="UP000658382">
    <property type="component" value="Unassembled WGS sequence"/>
</dbReference>
<evidence type="ECO:0000313" key="3">
    <source>
        <dbReference type="Proteomes" id="UP000658382"/>
    </source>
</evidence>
<keyword evidence="1" id="KW-0812">Transmembrane</keyword>
<dbReference type="EMBL" id="BMNQ01000023">
    <property type="protein sequence ID" value="GGJ96501.1"/>
    <property type="molecule type" value="Genomic_DNA"/>
</dbReference>
<evidence type="ECO:0000256" key="1">
    <source>
        <dbReference type="SAM" id="Phobius"/>
    </source>
</evidence>
<keyword evidence="1" id="KW-0472">Membrane</keyword>
<keyword evidence="3" id="KW-1185">Reference proteome</keyword>
<feature type="transmembrane region" description="Helical" evidence="1">
    <location>
        <begin position="80"/>
        <end position="102"/>
    </location>
</feature>
<keyword evidence="1" id="KW-1133">Transmembrane helix</keyword>
<name>A0A917UYH6_9BACI</name>
<gene>
    <name evidence="2" type="ORF">GCM10007063_18640</name>
</gene>
<evidence type="ECO:0008006" key="4">
    <source>
        <dbReference type="Google" id="ProtNLM"/>
    </source>
</evidence>
<organism evidence="2 3">
    <name type="scientific">Lentibacillus kapialis</name>
    <dbReference type="NCBI Taxonomy" id="340214"/>
    <lineage>
        <taxon>Bacteria</taxon>
        <taxon>Bacillati</taxon>
        <taxon>Bacillota</taxon>
        <taxon>Bacilli</taxon>
        <taxon>Bacillales</taxon>
        <taxon>Bacillaceae</taxon>
        <taxon>Lentibacillus</taxon>
    </lineage>
</organism>
<reference evidence="2" key="1">
    <citation type="journal article" date="2014" name="Int. J. Syst. Evol. Microbiol.">
        <title>Complete genome sequence of Corynebacterium casei LMG S-19264T (=DSM 44701T), isolated from a smear-ripened cheese.</title>
        <authorList>
            <consortium name="US DOE Joint Genome Institute (JGI-PGF)"/>
            <person name="Walter F."/>
            <person name="Albersmeier A."/>
            <person name="Kalinowski J."/>
            <person name="Ruckert C."/>
        </authorList>
    </citation>
    <scope>NUCLEOTIDE SEQUENCE</scope>
    <source>
        <strain evidence="2">JCM 12580</strain>
    </source>
</reference>
<comment type="caution">
    <text evidence="2">The sequence shown here is derived from an EMBL/GenBank/DDBJ whole genome shotgun (WGS) entry which is preliminary data.</text>
</comment>
<evidence type="ECO:0000313" key="2">
    <source>
        <dbReference type="EMBL" id="GGJ96501.1"/>
    </source>
</evidence>
<dbReference type="InterPro" id="IPR021530">
    <property type="entry name" value="AllH-like"/>
</dbReference>
<sequence>MEFQTGQVNAVAVSGRVDQILQWQRSGKVHSVFDSGFNLLFGRRLIHVGVCANGMAPFGIGLDHQAFRNLRRSIQQTEKVIWNSVAHVFVFASGVSLSLMHANRTDHLLQSKPFDERVLINNMHVAVNKMLTENWQTGLTQTEEEHQLFMRYMQTSLSSQQLPFIGRLKELASLANGSKKIVSEHVLDYWIGRGLGLTPSGDDIITGMCAMMAILGELSIFHKQLHYYLYRKGMERTTPVGYEYLWYASEKQYHTHLLDMCNAMLESDGQGMMAALQAMKTIGHTSGADTVTGILLGVKSWQLV</sequence>
<accession>A0A917UYH6</accession>
<protein>
    <recommendedName>
        <fullName evidence="4">DUF2877 domain-containing protein</fullName>
    </recommendedName>
</protein>
<dbReference type="RefSeq" id="WP_188632826.1">
    <property type="nucleotide sequence ID" value="NZ_BMNQ01000023.1"/>
</dbReference>